<proteinExistence type="predicted"/>
<keyword evidence="2" id="KW-1185">Reference proteome</keyword>
<evidence type="ECO:0000313" key="2">
    <source>
        <dbReference type="Proteomes" id="UP000663760"/>
    </source>
</evidence>
<dbReference type="Proteomes" id="UP000663760">
    <property type="component" value="Chromosome 9"/>
</dbReference>
<protein>
    <submittedName>
        <fullName evidence="1">Uncharacterized protein</fullName>
    </submittedName>
</protein>
<dbReference type="EMBL" id="LR746272">
    <property type="protein sequence ID" value="CAA7401669.1"/>
    <property type="molecule type" value="Genomic_DNA"/>
</dbReference>
<accession>A0A7I8KV38</accession>
<gene>
    <name evidence="1" type="ORF">SI8410_09012347</name>
</gene>
<reference evidence="1" key="1">
    <citation type="submission" date="2020-02" db="EMBL/GenBank/DDBJ databases">
        <authorList>
            <person name="Scholz U."/>
            <person name="Mascher M."/>
            <person name="Fiebig A."/>
        </authorList>
    </citation>
    <scope>NUCLEOTIDE SEQUENCE</scope>
</reference>
<dbReference type="AlphaFoldDB" id="A0A7I8KV38"/>
<organism evidence="1 2">
    <name type="scientific">Spirodela intermedia</name>
    <name type="common">Intermediate duckweed</name>
    <dbReference type="NCBI Taxonomy" id="51605"/>
    <lineage>
        <taxon>Eukaryota</taxon>
        <taxon>Viridiplantae</taxon>
        <taxon>Streptophyta</taxon>
        <taxon>Embryophyta</taxon>
        <taxon>Tracheophyta</taxon>
        <taxon>Spermatophyta</taxon>
        <taxon>Magnoliopsida</taxon>
        <taxon>Liliopsida</taxon>
        <taxon>Araceae</taxon>
        <taxon>Lemnoideae</taxon>
        <taxon>Spirodela</taxon>
    </lineage>
</organism>
<sequence length="85" mass="9322">MTMMPSIEALAMMGADCEECAIKFPIADDDVENPPLHLLLDEEEATRGGAAATYWWLQGGRAWDRAGMERRLAAWAKAVANVVLT</sequence>
<evidence type="ECO:0000313" key="1">
    <source>
        <dbReference type="EMBL" id="CAA7401669.1"/>
    </source>
</evidence>
<name>A0A7I8KV38_SPIIN</name>